<evidence type="ECO:0000259" key="4">
    <source>
        <dbReference type="Pfam" id="PF00496"/>
    </source>
</evidence>
<dbReference type="GO" id="GO:1904680">
    <property type="term" value="F:peptide transmembrane transporter activity"/>
    <property type="evidence" value="ECO:0007669"/>
    <property type="project" value="TreeGrafter"/>
</dbReference>
<dbReference type="PANTHER" id="PTHR30290:SF38">
    <property type="entry name" value="D,D-DIPEPTIDE-BINDING PERIPLASMIC PROTEIN DDPA-RELATED"/>
    <property type="match status" value="1"/>
</dbReference>
<proteinExistence type="inferred from homology"/>
<dbReference type="GO" id="GO:0043190">
    <property type="term" value="C:ATP-binding cassette (ABC) transporter complex"/>
    <property type="evidence" value="ECO:0007669"/>
    <property type="project" value="InterPro"/>
</dbReference>
<dbReference type="PIRSF" id="PIRSF002741">
    <property type="entry name" value="MppA"/>
    <property type="match status" value="1"/>
</dbReference>
<sequence>MTQTKTPGSSVHPAALMYAEEHRSGKLSRREFLTRSTALGVSSAAAWGLIGLQQPARAQDEPVEGGTLRMQMQTKALKDPRLSDWSQIANFYRGWLDYLVEYQNDGSIRGMLLESWEANEDATEFTLTVRQGVTWNSGDPFTAEDVARNITRWCDSTVEGNSMAGRMGTLVDRETGQAREGAVEVTGDHTVVLHLQDPDVAVVANMTDYPAAIVHSSYETGDPSEDPIGTGPYLPAENQVGVRQVLERNADHTWWGTKVYGGPYLDRIEYIDYGTDPAATLAAAESGEIDATYETTGDFVEIFDSIGWIPSEVVTAATITVRLNQNSAPYDRADVRRAVQMAVDNAVVLELGYNDRGEVAANHHVCPIHPEYADIGPAEHDPAGALALMEEAGEADHTFELISLDDAWQAATCDAVAAQMRDAGLNVERAVLPGSTFWNDWLTYPFSATEWNMRPLGVQVLALAYRSGEAWNETAYANPDFDAALARAMSVADAEARSEIMAEVEQILRDDGVVVQPFWRSLYRHHTEAVHDMEQHPTFEHHHYRWWMS</sequence>
<keyword evidence="6" id="KW-1185">Reference proteome</keyword>
<protein>
    <submittedName>
        <fullName evidence="5">Peptide/nickel transport system substrate-binding protein</fullName>
    </submittedName>
</protein>
<dbReference type="Gene3D" id="3.10.105.10">
    <property type="entry name" value="Dipeptide-binding Protein, Domain 3"/>
    <property type="match status" value="1"/>
</dbReference>
<dbReference type="EMBL" id="QJTE01000001">
    <property type="protein sequence ID" value="PYE86222.1"/>
    <property type="molecule type" value="Genomic_DNA"/>
</dbReference>
<dbReference type="CDD" id="cd08503">
    <property type="entry name" value="PBP2_NikA_DppA_OppA_like_17"/>
    <property type="match status" value="1"/>
</dbReference>
<dbReference type="SUPFAM" id="SSF53850">
    <property type="entry name" value="Periplasmic binding protein-like II"/>
    <property type="match status" value="1"/>
</dbReference>
<dbReference type="AlphaFoldDB" id="A0A318SXW4"/>
<evidence type="ECO:0000313" key="6">
    <source>
        <dbReference type="Proteomes" id="UP000248311"/>
    </source>
</evidence>
<dbReference type="InterPro" id="IPR039424">
    <property type="entry name" value="SBP_5"/>
</dbReference>
<dbReference type="InterPro" id="IPR006311">
    <property type="entry name" value="TAT_signal"/>
</dbReference>
<dbReference type="RefSeq" id="WP_110813205.1">
    <property type="nucleotide sequence ID" value="NZ_QJTE01000001.1"/>
</dbReference>
<gene>
    <name evidence="5" type="ORF">DFP88_101899</name>
</gene>
<dbReference type="InterPro" id="IPR030678">
    <property type="entry name" value="Peptide/Ni-bd"/>
</dbReference>
<comment type="caution">
    <text evidence="5">The sequence shown here is derived from an EMBL/GenBank/DDBJ whole genome shotgun (WGS) entry which is preliminary data.</text>
</comment>
<evidence type="ECO:0000256" key="3">
    <source>
        <dbReference type="ARBA" id="ARBA00022729"/>
    </source>
</evidence>
<organism evidence="5 6">
    <name type="scientific">Pseudoroseicyclus aestuarii</name>
    <dbReference type="NCBI Taxonomy" id="1795041"/>
    <lineage>
        <taxon>Bacteria</taxon>
        <taxon>Pseudomonadati</taxon>
        <taxon>Pseudomonadota</taxon>
        <taxon>Alphaproteobacteria</taxon>
        <taxon>Rhodobacterales</taxon>
        <taxon>Paracoccaceae</taxon>
        <taxon>Pseudoroseicyclus</taxon>
    </lineage>
</organism>
<evidence type="ECO:0000256" key="2">
    <source>
        <dbReference type="ARBA" id="ARBA00005695"/>
    </source>
</evidence>
<dbReference type="PANTHER" id="PTHR30290">
    <property type="entry name" value="PERIPLASMIC BINDING COMPONENT OF ABC TRANSPORTER"/>
    <property type="match status" value="1"/>
</dbReference>
<comment type="similarity">
    <text evidence="2">Belongs to the bacterial solute-binding protein 5 family.</text>
</comment>
<accession>A0A318SXW4</accession>
<dbReference type="Pfam" id="PF00496">
    <property type="entry name" value="SBP_bac_5"/>
    <property type="match status" value="1"/>
</dbReference>
<dbReference type="InterPro" id="IPR000914">
    <property type="entry name" value="SBP_5_dom"/>
</dbReference>
<dbReference type="GO" id="GO:0015833">
    <property type="term" value="P:peptide transport"/>
    <property type="evidence" value="ECO:0007669"/>
    <property type="project" value="TreeGrafter"/>
</dbReference>
<dbReference type="Proteomes" id="UP000248311">
    <property type="component" value="Unassembled WGS sequence"/>
</dbReference>
<reference evidence="5 6" key="1">
    <citation type="submission" date="2018-06" db="EMBL/GenBank/DDBJ databases">
        <title>Genomic Encyclopedia of Type Strains, Phase III (KMG-III): the genomes of soil and plant-associated and newly described type strains.</title>
        <authorList>
            <person name="Whitman W."/>
        </authorList>
    </citation>
    <scope>NUCLEOTIDE SEQUENCE [LARGE SCALE GENOMIC DNA]</scope>
    <source>
        <strain evidence="5 6">CECT 9025</strain>
    </source>
</reference>
<dbReference type="OrthoDB" id="9803988at2"/>
<dbReference type="GO" id="GO:0030288">
    <property type="term" value="C:outer membrane-bounded periplasmic space"/>
    <property type="evidence" value="ECO:0007669"/>
    <property type="project" value="UniProtKB-ARBA"/>
</dbReference>
<feature type="domain" description="Solute-binding protein family 5" evidence="4">
    <location>
        <begin position="109"/>
        <end position="455"/>
    </location>
</feature>
<evidence type="ECO:0000313" key="5">
    <source>
        <dbReference type="EMBL" id="PYE86222.1"/>
    </source>
</evidence>
<comment type="subcellular location">
    <subcellularLocation>
        <location evidence="1">Periplasm</location>
    </subcellularLocation>
</comment>
<dbReference type="Gene3D" id="3.40.190.10">
    <property type="entry name" value="Periplasmic binding protein-like II"/>
    <property type="match status" value="1"/>
</dbReference>
<name>A0A318SXW4_9RHOB</name>
<dbReference type="PROSITE" id="PS51318">
    <property type="entry name" value="TAT"/>
    <property type="match status" value="1"/>
</dbReference>
<keyword evidence="3" id="KW-0732">Signal</keyword>
<evidence type="ECO:0000256" key="1">
    <source>
        <dbReference type="ARBA" id="ARBA00004418"/>
    </source>
</evidence>